<dbReference type="InterPro" id="IPR027417">
    <property type="entry name" value="P-loop_NTPase"/>
</dbReference>
<organism evidence="1">
    <name type="scientific">viral metagenome</name>
    <dbReference type="NCBI Taxonomy" id="1070528"/>
    <lineage>
        <taxon>unclassified sequences</taxon>
        <taxon>metagenomes</taxon>
        <taxon>organismal metagenomes</taxon>
    </lineage>
</organism>
<reference evidence="1" key="1">
    <citation type="submission" date="2020-03" db="EMBL/GenBank/DDBJ databases">
        <title>The deep terrestrial virosphere.</title>
        <authorList>
            <person name="Holmfeldt K."/>
            <person name="Nilsson E."/>
            <person name="Simone D."/>
            <person name="Lopez-Fernandez M."/>
            <person name="Wu X."/>
            <person name="de Brujin I."/>
            <person name="Lundin D."/>
            <person name="Andersson A."/>
            <person name="Bertilsson S."/>
            <person name="Dopson M."/>
        </authorList>
    </citation>
    <scope>NUCLEOTIDE SEQUENCE</scope>
    <source>
        <strain evidence="1">MM415B00962</strain>
    </source>
</reference>
<dbReference type="AlphaFoldDB" id="A0A6M3IWB6"/>
<evidence type="ECO:0000313" key="1">
    <source>
        <dbReference type="EMBL" id="QJA61307.1"/>
    </source>
</evidence>
<sequence>MSAEYTGAWVNEAREVPWEIIEALMGRVNRYPARKWCGPTWAGIWMDTNPPDDDSDWYRFFEEGEHPPGLVEVFHQTSARGEEGENLSNLPPDYYKNMMLGKDEDWVKVYVDGEYGFVREGRSVYPLYSDARHCREVDIDRGRWLLLGWDFGLTPAVVVAQIGRTGQLRVIDELCVEDHAQMGIRRFAETAVLPHLEERYFEWLEGGMILSFGDPAGSSKEQSNEDVCFVTLNSVFDFVTVPAYTNNFLPRKEAVDFFLGLDIDGEPGLVLSPRCKTLRKGFRGKYCYDRIQVGGVSRKFRDKPRKDKYSHPHDGLQYLAMMVRADEVGDMAVEGNTMLGGLSIENLFWNRGGGKQWAMTT</sequence>
<dbReference type="EMBL" id="MT141437">
    <property type="protein sequence ID" value="QJA61307.1"/>
    <property type="molecule type" value="Genomic_DNA"/>
</dbReference>
<dbReference type="Gene3D" id="3.40.50.300">
    <property type="entry name" value="P-loop containing nucleotide triphosphate hydrolases"/>
    <property type="match status" value="1"/>
</dbReference>
<gene>
    <name evidence="1" type="ORF">MM415B00962_0002</name>
</gene>
<proteinExistence type="predicted"/>
<accession>A0A6M3IWB6</accession>
<dbReference type="Gene3D" id="3.30.420.280">
    <property type="match status" value="1"/>
</dbReference>
<name>A0A6M3IWB6_9ZZZZ</name>
<protein>
    <submittedName>
        <fullName evidence="1">Putative terminase</fullName>
    </submittedName>
</protein>